<reference evidence="1 2" key="1">
    <citation type="submission" date="2021-10" db="EMBL/GenBank/DDBJ databases">
        <title>Anaerobic single-cell dispensing facilitates the cultivation of human gut bacteria.</title>
        <authorList>
            <person name="Afrizal A."/>
        </authorList>
    </citation>
    <scope>NUCLEOTIDE SEQUENCE [LARGE SCALE GENOMIC DNA]</scope>
    <source>
        <strain evidence="1 2">CLA-AA-H276</strain>
    </source>
</reference>
<dbReference type="EMBL" id="JAJEPS010000002">
    <property type="protein sequence ID" value="MCC2125292.1"/>
    <property type="molecule type" value="Genomic_DNA"/>
</dbReference>
<evidence type="ECO:0000313" key="1">
    <source>
        <dbReference type="EMBL" id="MCC2125292.1"/>
    </source>
</evidence>
<comment type="caution">
    <text evidence="1">The sequence shown here is derived from an EMBL/GenBank/DDBJ whole genome shotgun (WGS) entry which is preliminary data.</text>
</comment>
<sequence>MYCNGNCEFLDKKRKKCKEDGKIIAVMKVKGKPLSYDCYEHIVGCVKDREGEADGET</sequence>
<gene>
    <name evidence="1" type="ORF">LKD36_03750</name>
</gene>
<dbReference type="Proteomes" id="UP001198220">
    <property type="component" value="Unassembled WGS sequence"/>
</dbReference>
<evidence type="ECO:0000313" key="2">
    <source>
        <dbReference type="Proteomes" id="UP001198220"/>
    </source>
</evidence>
<dbReference type="AlphaFoldDB" id="A0AAE3A5T3"/>
<organism evidence="1 2">
    <name type="scientific">Hominiventricola filiformis</name>
    <dbReference type="NCBI Taxonomy" id="2885352"/>
    <lineage>
        <taxon>Bacteria</taxon>
        <taxon>Bacillati</taxon>
        <taxon>Bacillota</taxon>
        <taxon>Clostridia</taxon>
        <taxon>Lachnospirales</taxon>
        <taxon>Lachnospiraceae</taxon>
        <taxon>Hominiventricola</taxon>
    </lineage>
</organism>
<keyword evidence="2" id="KW-1185">Reference proteome</keyword>
<protein>
    <submittedName>
        <fullName evidence="1">Uncharacterized protein</fullName>
    </submittedName>
</protein>
<name>A0AAE3A5T3_9FIRM</name>
<accession>A0AAE3A5T3</accession>
<proteinExistence type="predicted"/>
<dbReference type="RefSeq" id="WP_308458748.1">
    <property type="nucleotide sequence ID" value="NZ_JAJEPS010000002.1"/>
</dbReference>